<accession>A0A1T5HB44</accession>
<organism evidence="2 3">
    <name type="scientific">Alkalitalea saponilacus</name>
    <dbReference type="NCBI Taxonomy" id="889453"/>
    <lineage>
        <taxon>Bacteria</taxon>
        <taxon>Pseudomonadati</taxon>
        <taxon>Bacteroidota</taxon>
        <taxon>Bacteroidia</taxon>
        <taxon>Marinilabiliales</taxon>
        <taxon>Marinilabiliaceae</taxon>
        <taxon>Alkalitalea</taxon>
    </lineage>
</organism>
<protein>
    <submittedName>
        <fullName evidence="2">Peptidase_C39 like family protein</fullName>
    </submittedName>
</protein>
<dbReference type="RefSeq" id="WP_079557921.1">
    <property type="nucleotide sequence ID" value="NZ_CP021904.1"/>
</dbReference>
<dbReference type="Pfam" id="PF13529">
    <property type="entry name" value="Peptidase_C39_2"/>
    <property type="match status" value="1"/>
</dbReference>
<dbReference type="KEGG" id="asx:CDL62_17300"/>
<evidence type="ECO:0000259" key="1">
    <source>
        <dbReference type="Pfam" id="PF13529"/>
    </source>
</evidence>
<dbReference type="Proteomes" id="UP000191055">
    <property type="component" value="Unassembled WGS sequence"/>
</dbReference>
<name>A0A1T5HB44_9BACT</name>
<dbReference type="STRING" id="889453.SAMN03080601_02198"/>
<sequence length="235" mass="26594">MERLNSIKILPQPDDTTCGPTSLHAVYRFFGLKVELSEVIETVTSFEEGGTLAVMLGIDALKRGFDATIYTYNLKVFDPSWAETDNEQLCELLGEQLQYKTGKKFSQATKAYQNFLNLGGKISFEDLNKKILKRYFEKDVPILTGLSATYLYNTKREYTNRKNRSVFDDLKGEPMGHFVVLCGMSGNTVYVADPYKENPISGKNYYEVDTNRLLNSVLLGIVTYDANMLVIVPKD</sequence>
<proteinExistence type="predicted"/>
<evidence type="ECO:0000313" key="3">
    <source>
        <dbReference type="Proteomes" id="UP000191055"/>
    </source>
</evidence>
<dbReference type="AlphaFoldDB" id="A0A1T5HB44"/>
<dbReference type="OrthoDB" id="9805906at2"/>
<evidence type="ECO:0000313" key="2">
    <source>
        <dbReference type="EMBL" id="SKC17902.1"/>
    </source>
</evidence>
<dbReference type="Gene3D" id="3.90.70.10">
    <property type="entry name" value="Cysteine proteinases"/>
    <property type="match status" value="1"/>
</dbReference>
<reference evidence="2 3" key="1">
    <citation type="submission" date="2017-02" db="EMBL/GenBank/DDBJ databases">
        <authorList>
            <person name="Peterson S.W."/>
        </authorList>
    </citation>
    <scope>NUCLEOTIDE SEQUENCE [LARGE SCALE GENOMIC DNA]</scope>
    <source>
        <strain evidence="2 3">DSM 24412</strain>
    </source>
</reference>
<dbReference type="EMBL" id="FUYV01000012">
    <property type="protein sequence ID" value="SKC17902.1"/>
    <property type="molecule type" value="Genomic_DNA"/>
</dbReference>
<dbReference type="InterPro" id="IPR039564">
    <property type="entry name" value="Peptidase_C39-like"/>
</dbReference>
<feature type="domain" description="Peptidase C39-like" evidence="1">
    <location>
        <begin position="7"/>
        <end position="195"/>
    </location>
</feature>
<gene>
    <name evidence="2" type="ORF">SAMN03080601_02198</name>
</gene>
<keyword evidence="3" id="KW-1185">Reference proteome</keyword>